<feature type="region of interest" description="Disordered" evidence="3">
    <location>
        <begin position="337"/>
        <end position="371"/>
    </location>
</feature>
<feature type="coiled-coil region" evidence="2">
    <location>
        <begin position="501"/>
        <end position="528"/>
    </location>
</feature>
<feature type="region of interest" description="Disordered" evidence="3">
    <location>
        <begin position="284"/>
        <end position="320"/>
    </location>
</feature>
<dbReference type="EMBL" id="CAJOBA010001041">
    <property type="protein sequence ID" value="CAF3572442.1"/>
    <property type="molecule type" value="Genomic_DNA"/>
</dbReference>
<dbReference type="Proteomes" id="UP000682733">
    <property type="component" value="Unassembled WGS sequence"/>
</dbReference>
<dbReference type="GO" id="GO:0006897">
    <property type="term" value="P:endocytosis"/>
    <property type="evidence" value="ECO:0007669"/>
    <property type="project" value="TreeGrafter"/>
</dbReference>
<feature type="compositionally biased region" description="Acidic residues" evidence="3">
    <location>
        <begin position="119"/>
        <end position="132"/>
    </location>
</feature>
<evidence type="ECO:0000259" key="5">
    <source>
        <dbReference type="PROSITE" id="PS50222"/>
    </source>
</evidence>
<dbReference type="SMART" id="SM00027">
    <property type="entry name" value="EH"/>
    <property type="match status" value="1"/>
</dbReference>
<evidence type="ECO:0000313" key="6">
    <source>
        <dbReference type="EMBL" id="CAF0789955.1"/>
    </source>
</evidence>
<dbReference type="Proteomes" id="UP000677228">
    <property type="component" value="Unassembled WGS sequence"/>
</dbReference>
<dbReference type="InterPro" id="IPR002048">
    <property type="entry name" value="EF_hand_dom"/>
</dbReference>
<name>A0A8S2GX82_9BILA</name>
<dbReference type="PANTHER" id="PTHR11216:SF174">
    <property type="entry name" value="GH06923P"/>
    <property type="match status" value="1"/>
</dbReference>
<dbReference type="GO" id="GO:0005737">
    <property type="term" value="C:cytoplasm"/>
    <property type="evidence" value="ECO:0007669"/>
    <property type="project" value="TreeGrafter"/>
</dbReference>
<dbReference type="Gene3D" id="1.10.238.10">
    <property type="entry name" value="EF-hand"/>
    <property type="match status" value="1"/>
</dbReference>
<dbReference type="InterPro" id="IPR011992">
    <property type="entry name" value="EF-hand-dom_pair"/>
</dbReference>
<evidence type="ECO:0000313" key="8">
    <source>
        <dbReference type="Proteomes" id="UP000682733"/>
    </source>
</evidence>
<feature type="compositionally biased region" description="Polar residues" evidence="3">
    <location>
        <begin position="361"/>
        <end position="371"/>
    </location>
</feature>
<dbReference type="PROSITE" id="PS50031">
    <property type="entry name" value="EH"/>
    <property type="match status" value="1"/>
</dbReference>
<protein>
    <submittedName>
        <fullName evidence="7">Uncharacterized protein</fullName>
    </submittedName>
</protein>
<evidence type="ECO:0000259" key="4">
    <source>
        <dbReference type="PROSITE" id="PS50031"/>
    </source>
</evidence>
<dbReference type="AlphaFoldDB" id="A0A8S2GX82"/>
<dbReference type="EMBL" id="CAJNOK010001041">
    <property type="protein sequence ID" value="CAF0789955.1"/>
    <property type="molecule type" value="Genomic_DNA"/>
</dbReference>
<evidence type="ECO:0000256" key="3">
    <source>
        <dbReference type="SAM" id="MobiDB-lite"/>
    </source>
</evidence>
<accession>A0A8S2GX82</accession>
<dbReference type="SUPFAM" id="SSF47473">
    <property type="entry name" value="EF-hand"/>
    <property type="match status" value="1"/>
</dbReference>
<dbReference type="InterPro" id="IPR000261">
    <property type="entry name" value="EH_dom"/>
</dbReference>
<feature type="compositionally biased region" description="Polar residues" evidence="3">
    <location>
        <begin position="68"/>
        <end position="83"/>
    </location>
</feature>
<evidence type="ECO:0000313" key="7">
    <source>
        <dbReference type="EMBL" id="CAF3572442.1"/>
    </source>
</evidence>
<dbReference type="CDD" id="cd00052">
    <property type="entry name" value="EH"/>
    <property type="match status" value="1"/>
</dbReference>
<dbReference type="GO" id="GO:0016197">
    <property type="term" value="P:endosomal transport"/>
    <property type="evidence" value="ECO:0007669"/>
    <property type="project" value="TreeGrafter"/>
</dbReference>
<feature type="domain" description="EF-hand" evidence="5">
    <location>
        <begin position="184"/>
        <end position="219"/>
    </location>
</feature>
<feature type="compositionally biased region" description="Pro residues" evidence="3">
    <location>
        <begin position="351"/>
        <end position="360"/>
    </location>
</feature>
<organism evidence="7 8">
    <name type="scientific">Didymodactylos carnosus</name>
    <dbReference type="NCBI Taxonomy" id="1234261"/>
    <lineage>
        <taxon>Eukaryota</taxon>
        <taxon>Metazoa</taxon>
        <taxon>Spiralia</taxon>
        <taxon>Gnathifera</taxon>
        <taxon>Rotifera</taxon>
        <taxon>Eurotatoria</taxon>
        <taxon>Bdelloidea</taxon>
        <taxon>Philodinida</taxon>
        <taxon>Philodinidae</taxon>
        <taxon>Didymodactylos</taxon>
    </lineage>
</organism>
<feature type="domain" description="EH" evidence="4">
    <location>
        <begin position="151"/>
        <end position="235"/>
    </location>
</feature>
<comment type="caution">
    <text evidence="7">The sequence shown here is derived from an EMBL/GenBank/DDBJ whole genome shotgun (WGS) entry which is preliminary data.</text>
</comment>
<gene>
    <name evidence="6" type="ORF">OVA965_LOCUS4080</name>
    <name evidence="7" type="ORF">TMI583_LOCUS4078</name>
</gene>
<feature type="compositionally biased region" description="Low complexity" evidence="3">
    <location>
        <begin position="409"/>
        <end position="422"/>
    </location>
</feature>
<dbReference type="GO" id="GO:0005509">
    <property type="term" value="F:calcium ion binding"/>
    <property type="evidence" value="ECO:0007669"/>
    <property type="project" value="InterPro"/>
</dbReference>
<keyword evidence="2" id="KW-0175">Coiled coil</keyword>
<dbReference type="Pfam" id="PF12763">
    <property type="entry name" value="EH"/>
    <property type="match status" value="1"/>
</dbReference>
<feature type="region of interest" description="Disordered" evidence="3">
    <location>
        <begin position="60"/>
        <end position="84"/>
    </location>
</feature>
<reference evidence="7" key="1">
    <citation type="submission" date="2021-02" db="EMBL/GenBank/DDBJ databases">
        <authorList>
            <person name="Nowell W R."/>
        </authorList>
    </citation>
    <scope>NUCLEOTIDE SEQUENCE</scope>
</reference>
<feature type="compositionally biased region" description="Polar residues" evidence="3">
    <location>
        <begin position="291"/>
        <end position="304"/>
    </location>
</feature>
<dbReference type="SMART" id="SM00054">
    <property type="entry name" value="EFh"/>
    <property type="match status" value="1"/>
</dbReference>
<evidence type="ECO:0000256" key="1">
    <source>
        <dbReference type="ARBA" id="ARBA00022837"/>
    </source>
</evidence>
<sequence>MADGVTLRNTEHRLSARPDDTISILSSQSDSIQHLSSYLESDDEGKVLVGNSIHNLGLNSGGANGSNDNELSSSGDAGTNSTLKPKKDWTVYLNKSSKHYHNGKKVTQHSNEFSSSDETYSEDEDDDDDNDDSSSSVGFDEDDPWTISNEQRDYYTNQFRELQPDINKVIMGNIAKEFFERSQLPTNELSKIWNLSDVNHDGALSLAEFCTAMHLVVLRVNSFELPDELPAQLLPYTPLIDLSDTTSLTSIEASLPPLNQTLVDSKTTATTATAAKNIPSGVAPPIDWANFNDSEPESTASASPRSRPKEFTYAPPISSDNHKIVAPVPLRLSPPVAPPPLLKSLDSAKNIPPPPPPPPRSTTNNKHSRNASLDYTNETTTTLLSHAPILPPRTQPDVQITPQQPSRTSSNNNNNNNNSNNSTISTPLYYASRTRPSIMQQQQTDPNVLLQQIRDLLQPDSLQELSTLISANTNNQNDPNDINNVEQQQLHTALNQTKIHNSILKAQLKHWEDRLTDLIDKRISLELQLKLQ</sequence>
<evidence type="ECO:0000256" key="2">
    <source>
        <dbReference type="SAM" id="Coils"/>
    </source>
</evidence>
<dbReference type="InterPro" id="IPR018247">
    <property type="entry name" value="EF_Hand_1_Ca_BS"/>
</dbReference>
<dbReference type="PROSITE" id="PS00018">
    <property type="entry name" value="EF_HAND_1"/>
    <property type="match status" value="1"/>
</dbReference>
<proteinExistence type="predicted"/>
<keyword evidence="1" id="KW-0106">Calcium</keyword>
<dbReference type="GO" id="GO:0005886">
    <property type="term" value="C:plasma membrane"/>
    <property type="evidence" value="ECO:0007669"/>
    <property type="project" value="TreeGrafter"/>
</dbReference>
<dbReference type="PANTHER" id="PTHR11216">
    <property type="entry name" value="EH DOMAIN"/>
    <property type="match status" value="1"/>
</dbReference>
<feature type="compositionally biased region" description="Polar residues" evidence="3">
    <location>
        <begin position="396"/>
        <end position="408"/>
    </location>
</feature>
<feature type="region of interest" description="Disordered" evidence="3">
    <location>
        <begin position="386"/>
        <end position="426"/>
    </location>
</feature>
<feature type="region of interest" description="Disordered" evidence="3">
    <location>
        <begin position="101"/>
        <end position="147"/>
    </location>
</feature>
<dbReference type="PROSITE" id="PS50222">
    <property type="entry name" value="EF_HAND_2"/>
    <property type="match status" value="1"/>
</dbReference>